<dbReference type="InterPro" id="IPR010721">
    <property type="entry name" value="UstE-like"/>
</dbReference>
<evidence type="ECO:0000313" key="2">
    <source>
        <dbReference type="EMBL" id="KAA5805393.1"/>
    </source>
</evidence>
<name>A0A5M6ZKP3_9PROT</name>
<dbReference type="PROSITE" id="PS50244">
    <property type="entry name" value="S5A_REDUCTASE"/>
    <property type="match status" value="1"/>
</dbReference>
<dbReference type="PANTHER" id="PTHR32251">
    <property type="entry name" value="3-OXO-5-ALPHA-STEROID 4-DEHYDROGENASE"/>
    <property type="match status" value="1"/>
</dbReference>
<evidence type="ECO:0000313" key="3">
    <source>
        <dbReference type="Proteomes" id="UP000325122"/>
    </source>
</evidence>
<feature type="transmembrane region" description="Helical" evidence="1">
    <location>
        <begin position="62"/>
        <end position="83"/>
    </location>
</feature>
<feature type="transmembrane region" description="Helical" evidence="1">
    <location>
        <begin position="40"/>
        <end position="56"/>
    </location>
</feature>
<feature type="transmembrane region" description="Helical" evidence="1">
    <location>
        <begin position="117"/>
        <end position="138"/>
    </location>
</feature>
<reference evidence="2 3" key="1">
    <citation type="submission" date="2019-09" db="EMBL/GenBank/DDBJ databases">
        <authorList>
            <person name="Kevbrin V."/>
            <person name="Grouzdev D.S."/>
        </authorList>
    </citation>
    <scope>NUCLEOTIDE SEQUENCE [LARGE SCALE GENOMIC DNA]</scope>
    <source>
        <strain evidence="2 3">G-192</strain>
    </source>
</reference>
<accession>A0A5M6ZKP3</accession>
<feature type="transmembrane region" description="Helical" evidence="1">
    <location>
        <begin position="201"/>
        <end position="226"/>
    </location>
</feature>
<dbReference type="Gene3D" id="1.20.120.1630">
    <property type="match status" value="1"/>
</dbReference>
<dbReference type="EMBL" id="VWOJ01000001">
    <property type="protein sequence ID" value="KAA5805393.1"/>
    <property type="molecule type" value="Genomic_DNA"/>
</dbReference>
<protein>
    <submittedName>
        <fullName evidence="2">DUF1295 domain-containing protein</fullName>
    </submittedName>
</protein>
<dbReference type="Pfam" id="PF06966">
    <property type="entry name" value="DUF1295"/>
    <property type="match status" value="1"/>
</dbReference>
<dbReference type="AlphaFoldDB" id="A0A5M6ZKP3"/>
<keyword evidence="1" id="KW-0472">Membrane</keyword>
<feature type="transmembrane region" description="Helical" evidence="1">
    <location>
        <begin position="144"/>
        <end position="165"/>
    </location>
</feature>
<dbReference type="Proteomes" id="UP000325122">
    <property type="component" value="Unassembled WGS sequence"/>
</dbReference>
<gene>
    <name evidence="2" type="ORF">F1654_05290</name>
</gene>
<proteinExistence type="predicted"/>
<keyword evidence="1" id="KW-1133">Transmembrane helix</keyword>
<dbReference type="PANTHER" id="PTHR32251:SF17">
    <property type="entry name" value="STEROID 5-ALPHA REDUCTASE C-TERMINAL DOMAIN-CONTAINING PROTEIN"/>
    <property type="match status" value="1"/>
</dbReference>
<evidence type="ECO:0000256" key="1">
    <source>
        <dbReference type="SAM" id="Phobius"/>
    </source>
</evidence>
<feature type="transmembrane region" description="Helical" evidence="1">
    <location>
        <begin position="6"/>
        <end position="28"/>
    </location>
</feature>
<organism evidence="2 3">
    <name type="scientific">Alkalicaulis satelles</name>
    <dbReference type="NCBI Taxonomy" id="2609175"/>
    <lineage>
        <taxon>Bacteria</taxon>
        <taxon>Pseudomonadati</taxon>
        <taxon>Pseudomonadota</taxon>
        <taxon>Alphaproteobacteria</taxon>
        <taxon>Maricaulales</taxon>
        <taxon>Maricaulaceae</taxon>
        <taxon>Alkalicaulis</taxon>
    </lineage>
</organism>
<keyword evidence="3" id="KW-1185">Reference proteome</keyword>
<dbReference type="RefSeq" id="WP_150022425.1">
    <property type="nucleotide sequence ID" value="NZ_VWOJ01000001.1"/>
</dbReference>
<dbReference type="GO" id="GO:0016020">
    <property type="term" value="C:membrane"/>
    <property type="evidence" value="ECO:0007669"/>
    <property type="project" value="TreeGrafter"/>
</dbReference>
<keyword evidence="1" id="KW-0812">Transmembrane</keyword>
<sequence>MTLVSAIALNLAVAYALVMICVLALWAISVKIRDVSIIDMFWGAGFAVIAVALYLLNRPQSVYAIMLAAMPALWAARYTLFILKRNWGHGEDARYAKLRDWVQGGDAAFARFSLTRVFLLQGHVMVIVALPVIVALAMDGPPAWPVLLWVGAGVWLAGVACEAAADAQLTAFRKDPANKGKVLDKGLWGWSRHPNYFGNALLWWGIFIAASAHPVALVTVIGPIMMTHFLVNVTGMRTLDKKLAREKPGYAEYMARTSGFVPMPPKRA</sequence>
<comment type="caution">
    <text evidence="2">The sequence shown here is derived from an EMBL/GenBank/DDBJ whole genome shotgun (WGS) entry which is preliminary data.</text>
</comment>